<sequence>MESRNALSGLPLEIWERILKQIPNSELQTTTSSLSRLLHWPFNHLRFKHLQITNDKQLKQLLGNQQVSHLTRSLSLIVWRLFDNHLLINLINNAALNIQFISLLIGPLFSPEQLEELFLSHKPRLQLISLRFNQNVSRRSYEPFLKGAYFDHCLDLLANWPESCDFHSLSFVQDPPPIHEQKSHLLNQGIAQPIILFRFWCITNLATSPIARNMIHLRLRIPARNIAVALTNNTTRFLSIQVGTQEFKLPVDAFPRLQFLDLSTSMLSSVLNGLAPLLRRFPRLQHLILDRTQLIFPARFEADMERVDDALRAMGTTVAASGIPRAMETARQWRDLHKLIVQELAQERLRANGIPRPPDDIPPPSPAAPKESSRRRGRSAYASAPRWKTAATSASRPTAPVTVVPIQGSSASTTTMMLSAQRVPDKVTFVPAPSKLVSLCCGTALPVDAEEGATRIGWSEQFTIGWTSGMSKLESAMREKLAEHERAMDVWTKAVARLDGSLGQEEDLSRLLAARPTMVMVDDTSPSSSSSLSSLSSLSDEEGDGLTGVFESFLHALGLREVSFSCLLQILAQFPSHRPPVLCTVNDCLAHGAVVWSPDRPVNLISPDVSCRSTSVDGADEQDLHAPSLDRLFQHHLHLHPSSSNTQAPTALPNHHHDPHCAHLLGRKLWHLDHW</sequence>
<reference evidence="2 3" key="1">
    <citation type="submission" date="2015-08" db="EMBL/GenBank/DDBJ databases">
        <title>Next Generation Sequencing and Analysis of the Genome of Puccinia sorghi L Schw, the Causal Agent of Maize Common Rust.</title>
        <authorList>
            <person name="Rochi L."/>
            <person name="Burguener G."/>
            <person name="Darino M."/>
            <person name="Turjanski A."/>
            <person name="Kreff E."/>
            <person name="Dieguez M.J."/>
            <person name="Sacco F."/>
        </authorList>
    </citation>
    <scope>NUCLEOTIDE SEQUENCE [LARGE SCALE GENOMIC DNA]</scope>
    <source>
        <strain evidence="2 3">RO10H11247</strain>
    </source>
</reference>
<dbReference type="VEuPathDB" id="FungiDB:VP01_1707g3"/>
<organism evidence="2 3">
    <name type="scientific">Puccinia sorghi</name>
    <dbReference type="NCBI Taxonomy" id="27349"/>
    <lineage>
        <taxon>Eukaryota</taxon>
        <taxon>Fungi</taxon>
        <taxon>Dikarya</taxon>
        <taxon>Basidiomycota</taxon>
        <taxon>Pucciniomycotina</taxon>
        <taxon>Pucciniomycetes</taxon>
        <taxon>Pucciniales</taxon>
        <taxon>Pucciniaceae</taxon>
        <taxon>Puccinia</taxon>
    </lineage>
</organism>
<comment type="caution">
    <text evidence="2">The sequence shown here is derived from an EMBL/GenBank/DDBJ whole genome shotgun (WGS) entry which is preliminary data.</text>
</comment>
<evidence type="ECO:0008006" key="4">
    <source>
        <dbReference type="Google" id="ProtNLM"/>
    </source>
</evidence>
<evidence type="ECO:0000256" key="1">
    <source>
        <dbReference type="SAM" id="MobiDB-lite"/>
    </source>
</evidence>
<protein>
    <recommendedName>
        <fullName evidence="4">F-box domain-containing protein</fullName>
    </recommendedName>
</protein>
<name>A0A0L6VFM8_9BASI</name>
<keyword evidence="3" id="KW-1185">Reference proteome</keyword>
<dbReference type="OrthoDB" id="3353982at2759"/>
<dbReference type="AlphaFoldDB" id="A0A0L6VFM8"/>
<gene>
    <name evidence="2" type="ORF">VP01_1707g3</name>
</gene>
<accession>A0A0L6VFM8</accession>
<dbReference type="Proteomes" id="UP000037035">
    <property type="component" value="Unassembled WGS sequence"/>
</dbReference>
<proteinExistence type="predicted"/>
<dbReference type="EMBL" id="LAVV01006512">
    <property type="protein sequence ID" value="KNZ59544.1"/>
    <property type="molecule type" value="Genomic_DNA"/>
</dbReference>
<evidence type="ECO:0000313" key="2">
    <source>
        <dbReference type="EMBL" id="KNZ59544.1"/>
    </source>
</evidence>
<feature type="region of interest" description="Disordered" evidence="1">
    <location>
        <begin position="352"/>
        <end position="398"/>
    </location>
</feature>
<feature type="compositionally biased region" description="Low complexity" evidence="1">
    <location>
        <begin position="379"/>
        <end position="398"/>
    </location>
</feature>
<evidence type="ECO:0000313" key="3">
    <source>
        <dbReference type="Proteomes" id="UP000037035"/>
    </source>
</evidence>